<protein>
    <recommendedName>
        <fullName evidence="5">Cell division protein ZapD</fullName>
    </recommendedName>
    <alternativeName>
        <fullName evidence="5">Z ring-associated protein D</fullName>
    </alternativeName>
</protein>
<organism evidence="6 7">
    <name type="scientific">Brenneria roseae subsp. americana</name>
    <dbReference type="NCBI Taxonomy" id="1508507"/>
    <lineage>
        <taxon>Bacteria</taxon>
        <taxon>Pseudomonadati</taxon>
        <taxon>Pseudomonadota</taxon>
        <taxon>Gammaproteobacteria</taxon>
        <taxon>Enterobacterales</taxon>
        <taxon>Pectobacteriaceae</taxon>
        <taxon>Brenneria</taxon>
    </lineage>
</organism>
<keyword evidence="7" id="KW-1185">Reference proteome</keyword>
<keyword evidence="2 5" id="KW-0132">Cell division</keyword>
<dbReference type="NCBIfam" id="NF003653">
    <property type="entry name" value="PRK05287.1-1"/>
    <property type="match status" value="1"/>
</dbReference>
<dbReference type="NCBIfam" id="NF003656">
    <property type="entry name" value="PRK05287.1-4"/>
    <property type="match status" value="1"/>
</dbReference>
<name>A0A2U1U245_9GAMM</name>
<dbReference type="Gene3D" id="2.60.440.10">
    <property type="entry name" value="YacF-like domains"/>
    <property type="match status" value="1"/>
</dbReference>
<dbReference type="GO" id="GO:0043093">
    <property type="term" value="P:FtsZ-dependent cytokinesis"/>
    <property type="evidence" value="ECO:0007669"/>
    <property type="project" value="UniProtKB-UniRule"/>
</dbReference>
<dbReference type="Pfam" id="PF07072">
    <property type="entry name" value="ZapD"/>
    <property type="match status" value="1"/>
</dbReference>
<dbReference type="PANTHER" id="PTHR39455">
    <property type="entry name" value="CELL DIVISION PROTEIN ZAPD"/>
    <property type="match status" value="1"/>
</dbReference>
<dbReference type="GO" id="GO:0032153">
    <property type="term" value="C:cell division site"/>
    <property type="evidence" value="ECO:0007669"/>
    <property type="project" value="TreeGrafter"/>
</dbReference>
<evidence type="ECO:0000313" key="7">
    <source>
        <dbReference type="Proteomes" id="UP000245138"/>
    </source>
</evidence>
<comment type="similarity">
    <text evidence="5">Belongs to the ZapD family.</text>
</comment>
<dbReference type="Proteomes" id="UP000245138">
    <property type="component" value="Unassembled WGS sequence"/>
</dbReference>
<comment type="subunit">
    <text evidence="5">Interacts with FtsZ.</text>
</comment>
<reference evidence="6 7" key="1">
    <citation type="submission" date="2018-04" db="EMBL/GenBank/DDBJ databases">
        <title>Brenneria corticis sp.nov.</title>
        <authorList>
            <person name="Li Y."/>
        </authorList>
    </citation>
    <scope>NUCLEOTIDE SEQUENCE [LARGE SCALE GENOMIC DNA]</scope>
    <source>
        <strain evidence="6 7">LMG 27715</strain>
    </source>
</reference>
<evidence type="ECO:0000256" key="3">
    <source>
        <dbReference type="ARBA" id="ARBA00023210"/>
    </source>
</evidence>
<keyword evidence="1 5" id="KW-0963">Cytoplasm</keyword>
<evidence type="ECO:0000256" key="4">
    <source>
        <dbReference type="ARBA" id="ARBA00023306"/>
    </source>
</evidence>
<dbReference type="SUPFAM" id="SSF160950">
    <property type="entry name" value="YacF-like"/>
    <property type="match status" value="1"/>
</dbReference>
<dbReference type="AlphaFoldDB" id="A0A2U1U245"/>
<evidence type="ECO:0000256" key="1">
    <source>
        <dbReference type="ARBA" id="ARBA00022490"/>
    </source>
</evidence>
<dbReference type="EMBL" id="QDKJ01000001">
    <property type="protein sequence ID" value="PWC15720.1"/>
    <property type="molecule type" value="Genomic_DNA"/>
</dbReference>
<dbReference type="NCBIfam" id="NF003655">
    <property type="entry name" value="PRK05287.1-3"/>
    <property type="match status" value="1"/>
</dbReference>
<dbReference type="InterPro" id="IPR036268">
    <property type="entry name" value="ZapD_sf"/>
</dbReference>
<dbReference type="FunFam" id="2.60.440.10:FF:000001">
    <property type="entry name" value="Cell division protein ZapD"/>
    <property type="match status" value="1"/>
</dbReference>
<dbReference type="RefSeq" id="WP_109052483.1">
    <property type="nucleotide sequence ID" value="NZ_QDKJ01000001.1"/>
</dbReference>
<dbReference type="GO" id="GO:0000917">
    <property type="term" value="P:division septum assembly"/>
    <property type="evidence" value="ECO:0007669"/>
    <property type="project" value="UniProtKB-KW"/>
</dbReference>
<dbReference type="Gene3D" id="1.10.3900.10">
    <property type="entry name" value="YacF-like"/>
    <property type="match status" value="1"/>
</dbReference>
<proteinExistence type="inferred from homology"/>
<dbReference type="HAMAP" id="MF_01092">
    <property type="entry name" value="ZapD"/>
    <property type="match status" value="1"/>
</dbReference>
<dbReference type="PANTHER" id="PTHR39455:SF1">
    <property type="entry name" value="CELL DIVISION PROTEIN ZAPD"/>
    <property type="match status" value="1"/>
</dbReference>
<dbReference type="InterPro" id="IPR009777">
    <property type="entry name" value="ZapD"/>
</dbReference>
<comment type="function">
    <text evidence="5">Cell division factor that enhances FtsZ-ring assembly. Directly interacts with FtsZ and promotes bundling of FtsZ protofilaments, with a reduction in FtsZ GTPase activity.</text>
</comment>
<dbReference type="OrthoDB" id="5294622at2"/>
<comment type="caution">
    <text evidence="6">The sequence shown here is derived from an EMBL/GenBank/DDBJ whole genome shotgun (WGS) entry which is preliminary data.</text>
</comment>
<comment type="subcellular location">
    <subcellularLocation>
        <location evidence="5">Cytoplasm</location>
    </subcellularLocation>
    <text evidence="5">Localizes to mid-cell in an FtsZ-dependent manner.</text>
</comment>
<evidence type="ECO:0000313" key="6">
    <source>
        <dbReference type="EMBL" id="PWC15720.1"/>
    </source>
</evidence>
<dbReference type="GO" id="GO:0005737">
    <property type="term" value="C:cytoplasm"/>
    <property type="evidence" value="ECO:0007669"/>
    <property type="project" value="UniProtKB-SubCell"/>
</dbReference>
<evidence type="ECO:0000256" key="2">
    <source>
        <dbReference type="ARBA" id="ARBA00022618"/>
    </source>
</evidence>
<keyword evidence="4 5" id="KW-0131">Cell cycle</keyword>
<accession>A0A2U1U245</accession>
<keyword evidence="3 5" id="KW-0717">Septation</keyword>
<gene>
    <name evidence="5" type="primary">zapD</name>
    <name evidence="6" type="ORF">B4923_00975</name>
</gene>
<sequence length="250" mass="28819">MSDASSTILFEYPLNEKTRTWLRIESLLQQLHQNHALTDMGSALTFFRSISDLMDVLERGDVRTELLKELERQQQKLLQWSDVPGVDMDRIHALRRQLKDQSAVLMAAPRMGQILREDRLISMVRQRLNIPGGCCSFDLPTLHIWLHQPQEQREQLVSGWLASLTPLKKSLDMILELIRHSGTFRQQTSLNGFFQDNASDADLLRLRIELAHQLYPQISGHKTRYAIRFLALDSENGQIPSRLAFDLACC</sequence>
<dbReference type="FunFam" id="1.10.3900.10:FF:000001">
    <property type="entry name" value="Cell division protein ZapD"/>
    <property type="match status" value="1"/>
</dbReference>
<dbReference type="InterPro" id="IPR027462">
    <property type="entry name" value="ZapD_C"/>
</dbReference>
<evidence type="ECO:0000256" key="5">
    <source>
        <dbReference type="HAMAP-Rule" id="MF_01092"/>
    </source>
</evidence>